<dbReference type="FunFam" id="1.20.1250.20:FF:000082">
    <property type="entry name" value="MFS multidrug transporter, putative"/>
    <property type="match status" value="1"/>
</dbReference>
<evidence type="ECO:0000313" key="9">
    <source>
        <dbReference type="Proteomes" id="UP000736335"/>
    </source>
</evidence>
<proteinExistence type="predicted"/>
<dbReference type="Proteomes" id="UP000736335">
    <property type="component" value="Unassembled WGS sequence"/>
</dbReference>
<feature type="transmembrane region" description="Helical" evidence="6">
    <location>
        <begin position="472"/>
        <end position="495"/>
    </location>
</feature>
<feature type="transmembrane region" description="Helical" evidence="6">
    <location>
        <begin position="135"/>
        <end position="153"/>
    </location>
</feature>
<dbReference type="Gene3D" id="1.20.1250.20">
    <property type="entry name" value="MFS general substrate transporter like domains"/>
    <property type="match status" value="1"/>
</dbReference>
<feature type="region of interest" description="Disordered" evidence="5">
    <location>
        <begin position="28"/>
        <end position="55"/>
    </location>
</feature>
<feature type="transmembrane region" description="Helical" evidence="6">
    <location>
        <begin position="226"/>
        <end position="244"/>
    </location>
</feature>
<feature type="transmembrane region" description="Helical" evidence="6">
    <location>
        <begin position="104"/>
        <end position="123"/>
    </location>
</feature>
<keyword evidence="4 6" id="KW-0472">Membrane</keyword>
<dbReference type="Pfam" id="PF07690">
    <property type="entry name" value="MFS_1"/>
    <property type="match status" value="1"/>
</dbReference>
<keyword evidence="3 6" id="KW-1133">Transmembrane helix</keyword>
<comment type="subcellular location">
    <subcellularLocation>
        <location evidence="1">Membrane</location>
        <topology evidence="1">Multi-pass membrane protein</topology>
    </subcellularLocation>
</comment>
<evidence type="ECO:0000256" key="3">
    <source>
        <dbReference type="ARBA" id="ARBA00022989"/>
    </source>
</evidence>
<evidence type="ECO:0000256" key="6">
    <source>
        <dbReference type="SAM" id="Phobius"/>
    </source>
</evidence>
<feature type="transmembrane region" description="Helical" evidence="6">
    <location>
        <begin position="439"/>
        <end position="460"/>
    </location>
</feature>
<dbReference type="GO" id="GO:0005886">
    <property type="term" value="C:plasma membrane"/>
    <property type="evidence" value="ECO:0007669"/>
    <property type="project" value="TreeGrafter"/>
</dbReference>
<dbReference type="SUPFAM" id="SSF103473">
    <property type="entry name" value="MFS general substrate transporter"/>
    <property type="match status" value="1"/>
</dbReference>
<protein>
    <submittedName>
        <fullName evidence="8">MFS general substrate transporter</fullName>
    </submittedName>
</protein>
<sequence>MSEAPTLCEHSTYNTEVATAELEARLGTYDPDSLETPAQEPAEVKPVSWDGPYDPKNPQNWSSSKKWLVMSVNAIVTVNVTYASAAPVNDTLRIASHFHKSTTLGYLITSMFLFGYVFGPIIWGPSSELLGRRGVLLVAFSIYLLTFIGQALAHNMETLLIMRFFGGVFGSAPLATGAGILADMWDVSGRTIPSAVFLTSVFIGPSLATIAGGFMTQSGLSWRWPIWVAMIYSGVCLLLLYFLIPETYEPVLLQRKARKLRKVDPVGNKDVYAEHERGDWSLRGVIRRTVLRPIEMVLREKILVLVTIYLSFVYGVLYALFEALPVVFVAKRNFSVAHLGLIYVAVSIGILLGGAIYVWLLRDLDELAKKWEGFPPPENRLSGAIIGGPLLMIGCFWLGWTGEYSIIPWYVPMLSTIFIGCGVNLVFAAFSSYMTDTYLMYTSSAFAVNTVFRCALGAAFPLFTTAMFEGMGVNWACTLLGLVSLILCPIPIVFLKFGAQIRGDSHFAPGFDLKISARLNEKEAEITPSA</sequence>
<evidence type="ECO:0000256" key="1">
    <source>
        <dbReference type="ARBA" id="ARBA00004141"/>
    </source>
</evidence>
<evidence type="ECO:0000259" key="7">
    <source>
        <dbReference type="PROSITE" id="PS50850"/>
    </source>
</evidence>
<dbReference type="InterPro" id="IPR036259">
    <property type="entry name" value="MFS_trans_sf"/>
</dbReference>
<gene>
    <name evidence="8" type="ORF">BJ322DRAFT_1049243</name>
</gene>
<evidence type="ECO:0000256" key="2">
    <source>
        <dbReference type="ARBA" id="ARBA00022692"/>
    </source>
</evidence>
<dbReference type="InterPro" id="IPR020846">
    <property type="entry name" value="MFS_dom"/>
</dbReference>
<dbReference type="AlphaFoldDB" id="A0A9P6HJW5"/>
<dbReference type="PANTHER" id="PTHR23502:SF74">
    <property type="entry name" value="MAJOR FACILITATOR SUPERFAMILY (MFS) PROFILE DOMAIN-CONTAINING PROTEIN"/>
    <property type="match status" value="1"/>
</dbReference>
<feature type="domain" description="Major facilitator superfamily (MFS) profile" evidence="7">
    <location>
        <begin position="69"/>
        <end position="500"/>
    </location>
</feature>
<feature type="transmembrane region" description="Helical" evidence="6">
    <location>
        <begin position="381"/>
        <end position="400"/>
    </location>
</feature>
<dbReference type="InterPro" id="IPR011701">
    <property type="entry name" value="MFS"/>
</dbReference>
<accession>A0A9P6HJW5</accession>
<keyword evidence="2 6" id="KW-0812">Transmembrane</keyword>
<feature type="transmembrane region" description="Helical" evidence="6">
    <location>
        <begin position="302"/>
        <end position="321"/>
    </location>
</feature>
<dbReference type="OrthoDB" id="9986881at2759"/>
<dbReference type="PROSITE" id="PS50850">
    <property type="entry name" value="MFS"/>
    <property type="match status" value="1"/>
</dbReference>
<dbReference type="PANTHER" id="PTHR23502">
    <property type="entry name" value="MAJOR FACILITATOR SUPERFAMILY"/>
    <property type="match status" value="1"/>
</dbReference>
<feature type="transmembrane region" description="Helical" evidence="6">
    <location>
        <begin position="67"/>
        <end position="84"/>
    </location>
</feature>
<name>A0A9P6HJW5_9AGAM</name>
<dbReference type="CDD" id="cd17323">
    <property type="entry name" value="MFS_Tpo1_MDR_like"/>
    <property type="match status" value="1"/>
</dbReference>
<feature type="transmembrane region" description="Helical" evidence="6">
    <location>
        <begin position="194"/>
        <end position="214"/>
    </location>
</feature>
<evidence type="ECO:0000256" key="5">
    <source>
        <dbReference type="SAM" id="MobiDB-lite"/>
    </source>
</evidence>
<feature type="transmembrane region" description="Helical" evidence="6">
    <location>
        <begin position="406"/>
        <end position="427"/>
    </location>
</feature>
<dbReference type="EMBL" id="WIUZ02000004">
    <property type="protein sequence ID" value="KAF9788500.1"/>
    <property type="molecule type" value="Genomic_DNA"/>
</dbReference>
<feature type="transmembrane region" description="Helical" evidence="6">
    <location>
        <begin position="159"/>
        <end position="182"/>
    </location>
</feature>
<reference evidence="8" key="2">
    <citation type="submission" date="2020-11" db="EMBL/GenBank/DDBJ databases">
        <authorList>
            <consortium name="DOE Joint Genome Institute"/>
            <person name="Kuo A."/>
            <person name="Miyauchi S."/>
            <person name="Kiss E."/>
            <person name="Drula E."/>
            <person name="Kohler A."/>
            <person name="Sanchez-Garcia M."/>
            <person name="Andreopoulos B."/>
            <person name="Barry K.W."/>
            <person name="Bonito G."/>
            <person name="Buee M."/>
            <person name="Carver A."/>
            <person name="Chen C."/>
            <person name="Cichocki N."/>
            <person name="Clum A."/>
            <person name="Culley D."/>
            <person name="Crous P.W."/>
            <person name="Fauchery L."/>
            <person name="Girlanda M."/>
            <person name="Hayes R."/>
            <person name="Keri Z."/>
            <person name="Labutti K."/>
            <person name="Lipzen A."/>
            <person name="Lombard V."/>
            <person name="Magnuson J."/>
            <person name="Maillard F."/>
            <person name="Morin E."/>
            <person name="Murat C."/>
            <person name="Nolan M."/>
            <person name="Ohm R."/>
            <person name="Pangilinan J."/>
            <person name="Pereira M."/>
            <person name="Perotto S."/>
            <person name="Peter M."/>
            <person name="Riley R."/>
            <person name="Sitrit Y."/>
            <person name="Stielow B."/>
            <person name="Szollosi G."/>
            <person name="Zifcakova L."/>
            <person name="Stursova M."/>
            <person name="Spatafora J.W."/>
            <person name="Tedersoo L."/>
            <person name="Vaario L.-M."/>
            <person name="Yamada A."/>
            <person name="Yan M."/>
            <person name="Wang P."/>
            <person name="Xu J."/>
            <person name="Bruns T."/>
            <person name="Baldrian P."/>
            <person name="Vilgalys R."/>
            <person name="Henrissat B."/>
            <person name="Grigoriev I.V."/>
            <person name="Hibbett D."/>
            <person name="Nagy L.G."/>
            <person name="Martin F.M."/>
        </authorList>
    </citation>
    <scope>NUCLEOTIDE SEQUENCE</scope>
    <source>
        <strain evidence="8">UH-Tt-Lm1</strain>
    </source>
</reference>
<keyword evidence="9" id="KW-1185">Reference proteome</keyword>
<organism evidence="8 9">
    <name type="scientific">Thelephora terrestris</name>
    <dbReference type="NCBI Taxonomy" id="56493"/>
    <lineage>
        <taxon>Eukaryota</taxon>
        <taxon>Fungi</taxon>
        <taxon>Dikarya</taxon>
        <taxon>Basidiomycota</taxon>
        <taxon>Agaricomycotina</taxon>
        <taxon>Agaricomycetes</taxon>
        <taxon>Thelephorales</taxon>
        <taxon>Thelephoraceae</taxon>
        <taxon>Thelephora</taxon>
    </lineage>
</organism>
<comment type="caution">
    <text evidence="8">The sequence shown here is derived from an EMBL/GenBank/DDBJ whole genome shotgun (WGS) entry which is preliminary data.</text>
</comment>
<reference evidence="8" key="1">
    <citation type="journal article" date="2020" name="Nat. Commun.">
        <title>Large-scale genome sequencing of mycorrhizal fungi provides insights into the early evolution of symbiotic traits.</title>
        <authorList>
            <person name="Miyauchi S."/>
            <person name="Kiss E."/>
            <person name="Kuo A."/>
            <person name="Drula E."/>
            <person name="Kohler A."/>
            <person name="Sanchez-Garcia M."/>
            <person name="Morin E."/>
            <person name="Andreopoulos B."/>
            <person name="Barry K.W."/>
            <person name="Bonito G."/>
            <person name="Buee M."/>
            <person name="Carver A."/>
            <person name="Chen C."/>
            <person name="Cichocki N."/>
            <person name="Clum A."/>
            <person name="Culley D."/>
            <person name="Crous P.W."/>
            <person name="Fauchery L."/>
            <person name="Girlanda M."/>
            <person name="Hayes R.D."/>
            <person name="Keri Z."/>
            <person name="LaButti K."/>
            <person name="Lipzen A."/>
            <person name="Lombard V."/>
            <person name="Magnuson J."/>
            <person name="Maillard F."/>
            <person name="Murat C."/>
            <person name="Nolan M."/>
            <person name="Ohm R.A."/>
            <person name="Pangilinan J."/>
            <person name="Pereira M.F."/>
            <person name="Perotto S."/>
            <person name="Peter M."/>
            <person name="Pfister S."/>
            <person name="Riley R."/>
            <person name="Sitrit Y."/>
            <person name="Stielow J.B."/>
            <person name="Szollosi G."/>
            <person name="Zifcakova L."/>
            <person name="Stursova M."/>
            <person name="Spatafora J.W."/>
            <person name="Tedersoo L."/>
            <person name="Vaario L.M."/>
            <person name="Yamada A."/>
            <person name="Yan M."/>
            <person name="Wang P."/>
            <person name="Xu J."/>
            <person name="Bruns T."/>
            <person name="Baldrian P."/>
            <person name="Vilgalys R."/>
            <person name="Dunand C."/>
            <person name="Henrissat B."/>
            <person name="Grigoriev I.V."/>
            <person name="Hibbett D."/>
            <person name="Nagy L.G."/>
            <person name="Martin F.M."/>
        </authorList>
    </citation>
    <scope>NUCLEOTIDE SEQUENCE</scope>
    <source>
        <strain evidence="8">UH-Tt-Lm1</strain>
    </source>
</reference>
<evidence type="ECO:0000313" key="8">
    <source>
        <dbReference type="EMBL" id="KAF9788500.1"/>
    </source>
</evidence>
<dbReference type="GO" id="GO:0022857">
    <property type="term" value="F:transmembrane transporter activity"/>
    <property type="evidence" value="ECO:0007669"/>
    <property type="project" value="InterPro"/>
</dbReference>
<evidence type="ECO:0000256" key="4">
    <source>
        <dbReference type="ARBA" id="ARBA00023136"/>
    </source>
</evidence>
<feature type="transmembrane region" description="Helical" evidence="6">
    <location>
        <begin position="341"/>
        <end position="360"/>
    </location>
</feature>